<feature type="transmembrane region" description="Helical" evidence="7">
    <location>
        <begin position="384"/>
        <end position="403"/>
    </location>
</feature>
<feature type="transmembrane region" description="Helical" evidence="7">
    <location>
        <begin position="20"/>
        <end position="43"/>
    </location>
</feature>
<evidence type="ECO:0000313" key="11">
    <source>
        <dbReference type="Proteomes" id="UP000323824"/>
    </source>
</evidence>
<sequence length="420" mass="46598">MFLLKLSFKNLTRHKRRTIITSLALAFGLMMFILMDSLLIGALEQSNIALMDAETGHGKVLTDEAFKDMKFMPLSNRVEDPDGVILTLESLGAKATKRVVINGEMIYTDDYFPKSGSAPIMLTAVDLETDNNVFNIFKDKYLVDGRFMEKGSDEVVIGSWLAEDVGAKVGSFFTLAVMTASDGDNSGYYQTIDVEVVGIIKVESPMVNRRVVYFPLDMADFYLDLKGSVTEVALLMPFGDNLKSFDKKVEPKLPTDLSFYTWREIGADYLALTEAKSGGSSIIIFLVIIIAMVGITNTMLMTINERQKELGMMRALGMTDRNIRRSFIFEAAGIGLIGSFLGVLMGCLANIPMVNVGLDYSSFLRDTDMGYRISTYIYGVWNPSVIFIAFILGIIIPVVVAIYPTKRSIRKSIPDCINGR</sequence>
<evidence type="ECO:0000256" key="4">
    <source>
        <dbReference type="ARBA" id="ARBA00022692"/>
    </source>
</evidence>
<evidence type="ECO:0000256" key="3">
    <source>
        <dbReference type="ARBA" id="ARBA00022475"/>
    </source>
</evidence>
<dbReference type="KEGG" id="sper:EW093_07930"/>
<name>A0A5C1QD41_9SPIO</name>
<dbReference type="InterPro" id="IPR051447">
    <property type="entry name" value="Lipoprotein-release_system"/>
</dbReference>
<dbReference type="OrthoDB" id="9780560at2"/>
<protein>
    <submittedName>
        <fullName evidence="10">ABC transporter permease</fullName>
    </submittedName>
</protein>
<comment type="similarity">
    <text evidence="2">Belongs to the ABC-4 integral membrane protein family. LolC/E subfamily.</text>
</comment>
<feature type="domain" description="ABC3 transporter permease C-terminal" evidence="8">
    <location>
        <begin position="282"/>
        <end position="412"/>
    </location>
</feature>
<evidence type="ECO:0000256" key="6">
    <source>
        <dbReference type="ARBA" id="ARBA00023136"/>
    </source>
</evidence>
<keyword evidence="6 7" id="KW-0472">Membrane</keyword>
<evidence type="ECO:0000259" key="8">
    <source>
        <dbReference type="Pfam" id="PF02687"/>
    </source>
</evidence>
<feature type="transmembrane region" description="Helical" evidence="7">
    <location>
        <begin position="327"/>
        <end position="351"/>
    </location>
</feature>
<keyword evidence="3" id="KW-1003">Cell membrane</keyword>
<dbReference type="AlphaFoldDB" id="A0A5C1QD41"/>
<reference evidence="10 11" key="2">
    <citation type="submission" date="2019-09" db="EMBL/GenBank/DDBJ databases">
        <title>Complete Genome Sequence and Methylome Analysis of free living Spirochaetas.</title>
        <authorList>
            <person name="Leshcheva N."/>
            <person name="Mikheeva N."/>
        </authorList>
    </citation>
    <scope>NUCLEOTIDE SEQUENCE [LARGE SCALE GENOMIC DNA]</scope>
    <source>
        <strain evidence="10 11">P</strain>
    </source>
</reference>
<comment type="subcellular location">
    <subcellularLocation>
        <location evidence="1">Cell membrane</location>
        <topology evidence="1">Multi-pass membrane protein</topology>
    </subcellularLocation>
</comment>
<dbReference type="Pfam" id="PF12704">
    <property type="entry name" value="MacB_PCD"/>
    <property type="match status" value="1"/>
</dbReference>
<dbReference type="GO" id="GO:0098797">
    <property type="term" value="C:plasma membrane protein complex"/>
    <property type="evidence" value="ECO:0007669"/>
    <property type="project" value="TreeGrafter"/>
</dbReference>
<dbReference type="PANTHER" id="PTHR30489:SF0">
    <property type="entry name" value="LIPOPROTEIN-RELEASING SYSTEM TRANSMEMBRANE PROTEIN LOLE"/>
    <property type="match status" value="1"/>
</dbReference>
<organism evidence="10 11">
    <name type="scientific">Thiospirochaeta perfilievii</name>
    <dbReference type="NCBI Taxonomy" id="252967"/>
    <lineage>
        <taxon>Bacteria</taxon>
        <taxon>Pseudomonadati</taxon>
        <taxon>Spirochaetota</taxon>
        <taxon>Spirochaetia</taxon>
        <taxon>Spirochaetales</taxon>
        <taxon>Spirochaetaceae</taxon>
        <taxon>Thiospirochaeta</taxon>
    </lineage>
</organism>
<gene>
    <name evidence="10" type="ORF">EW093_07930</name>
</gene>
<evidence type="ECO:0000313" key="10">
    <source>
        <dbReference type="EMBL" id="QEN04634.1"/>
    </source>
</evidence>
<dbReference type="Proteomes" id="UP000323824">
    <property type="component" value="Chromosome"/>
</dbReference>
<reference evidence="10 11" key="1">
    <citation type="submission" date="2019-02" db="EMBL/GenBank/DDBJ databases">
        <authorList>
            <person name="Fomenkov A."/>
            <person name="Dubinina G."/>
            <person name="Grabovich M."/>
            <person name="Vincze T."/>
            <person name="Roberts R.J."/>
        </authorList>
    </citation>
    <scope>NUCLEOTIDE SEQUENCE [LARGE SCALE GENOMIC DNA]</scope>
    <source>
        <strain evidence="10 11">P</strain>
    </source>
</reference>
<feature type="domain" description="MacB-like periplasmic core" evidence="9">
    <location>
        <begin position="18"/>
        <end position="248"/>
    </location>
</feature>
<dbReference type="PANTHER" id="PTHR30489">
    <property type="entry name" value="LIPOPROTEIN-RELEASING SYSTEM TRANSMEMBRANE PROTEIN LOLE"/>
    <property type="match status" value="1"/>
</dbReference>
<evidence type="ECO:0000256" key="7">
    <source>
        <dbReference type="SAM" id="Phobius"/>
    </source>
</evidence>
<feature type="transmembrane region" description="Helical" evidence="7">
    <location>
        <begin position="282"/>
        <end position="303"/>
    </location>
</feature>
<accession>A0A5C1QD41</accession>
<evidence type="ECO:0000259" key="9">
    <source>
        <dbReference type="Pfam" id="PF12704"/>
    </source>
</evidence>
<keyword evidence="5 7" id="KW-1133">Transmembrane helix</keyword>
<dbReference type="InterPro" id="IPR025857">
    <property type="entry name" value="MacB_PCD"/>
</dbReference>
<dbReference type="RefSeq" id="WP_149567877.1">
    <property type="nucleotide sequence ID" value="NZ_CP035807.1"/>
</dbReference>
<dbReference type="GO" id="GO:0044874">
    <property type="term" value="P:lipoprotein localization to outer membrane"/>
    <property type="evidence" value="ECO:0007669"/>
    <property type="project" value="TreeGrafter"/>
</dbReference>
<keyword evidence="11" id="KW-1185">Reference proteome</keyword>
<evidence type="ECO:0000256" key="2">
    <source>
        <dbReference type="ARBA" id="ARBA00005236"/>
    </source>
</evidence>
<dbReference type="EMBL" id="CP035807">
    <property type="protein sequence ID" value="QEN04634.1"/>
    <property type="molecule type" value="Genomic_DNA"/>
</dbReference>
<proteinExistence type="inferred from homology"/>
<evidence type="ECO:0000256" key="1">
    <source>
        <dbReference type="ARBA" id="ARBA00004651"/>
    </source>
</evidence>
<keyword evidence="4 7" id="KW-0812">Transmembrane</keyword>
<dbReference type="Pfam" id="PF02687">
    <property type="entry name" value="FtsX"/>
    <property type="match status" value="1"/>
</dbReference>
<dbReference type="InterPro" id="IPR003838">
    <property type="entry name" value="ABC3_permease_C"/>
</dbReference>
<evidence type="ECO:0000256" key="5">
    <source>
        <dbReference type="ARBA" id="ARBA00022989"/>
    </source>
</evidence>